<feature type="transmembrane region" description="Helical" evidence="8">
    <location>
        <begin position="190"/>
        <end position="211"/>
    </location>
</feature>
<dbReference type="InterPro" id="IPR052017">
    <property type="entry name" value="TSUP"/>
</dbReference>
<evidence type="ECO:0000256" key="7">
    <source>
        <dbReference type="ARBA" id="ARBA00023136"/>
    </source>
</evidence>
<evidence type="ECO:0000313" key="9">
    <source>
        <dbReference type="EMBL" id="NML16755.1"/>
    </source>
</evidence>
<evidence type="ECO:0000256" key="5">
    <source>
        <dbReference type="ARBA" id="ARBA00022692"/>
    </source>
</evidence>
<dbReference type="InterPro" id="IPR002781">
    <property type="entry name" value="TM_pro_TauE-like"/>
</dbReference>
<proteinExistence type="inferred from homology"/>
<keyword evidence="3" id="KW-0813">Transport</keyword>
<keyword evidence="7 8" id="KW-0472">Membrane</keyword>
<feature type="transmembrane region" description="Helical" evidence="8">
    <location>
        <begin position="164"/>
        <end position="183"/>
    </location>
</feature>
<feature type="transmembrane region" description="Helical" evidence="8">
    <location>
        <begin position="223"/>
        <end position="241"/>
    </location>
</feature>
<dbReference type="EMBL" id="JABBFW010000012">
    <property type="protein sequence ID" value="NML16755.1"/>
    <property type="molecule type" value="Genomic_DNA"/>
</dbReference>
<keyword evidence="10" id="KW-1185">Reference proteome</keyword>
<dbReference type="GO" id="GO:0005886">
    <property type="term" value="C:plasma membrane"/>
    <property type="evidence" value="ECO:0007669"/>
    <property type="project" value="UniProtKB-SubCell"/>
</dbReference>
<reference evidence="9 10" key="1">
    <citation type="submission" date="2020-04" db="EMBL/GenBank/DDBJ databases">
        <title>Azohydromonas sp. isolated from soil.</title>
        <authorList>
            <person name="Dahal R.H."/>
        </authorList>
    </citation>
    <scope>NUCLEOTIDE SEQUENCE [LARGE SCALE GENOMIC DNA]</scope>
    <source>
        <strain evidence="9 10">G-1-1-14</strain>
    </source>
</reference>
<evidence type="ECO:0000256" key="2">
    <source>
        <dbReference type="ARBA" id="ARBA00009142"/>
    </source>
</evidence>
<evidence type="ECO:0000313" key="10">
    <source>
        <dbReference type="Proteomes" id="UP000574067"/>
    </source>
</evidence>
<feature type="transmembrane region" description="Helical" evidence="8">
    <location>
        <begin position="131"/>
        <end position="152"/>
    </location>
</feature>
<comment type="subcellular location">
    <subcellularLocation>
        <location evidence="1 8">Cell membrane</location>
        <topology evidence="1 8">Multi-pass membrane protein</topology>
    </subcellularLocation>
</comment>
<evidence type="ECO:0000256" key="3">
    <source>
        <dbReference type="ARBA" id="ARBA00022448"/>
    </source>
</evidence>
<keyword evidence="4 8" id="KW-1003">Cell membrane</keyword>
<dbReference type="Proteomes" id="UP000574067">
    <property type="component" value="Unassembled WGS sequence"/>
</dbReference>
<comment type="similarity">
    <text evidence="2 8">Belongs to the 4-toluene sulfonate uptake permease (TSUP) (TC 2.A.102) family.</text>
</comment>
<accession>A0A848FD80</accession>
<protein>
    <recommendedName>
        <fullName evidence="8">Probable membrane transporter protein</fullName>
    </recommendedName>
</protein>
<dbReference type="Pfam" id="PF01925">
    <property type="entry name" value="TauE"/>
    <property type="match status" value="1"/>
</dbReference>
<dbReference type="AlphaFoldDB" id="A0A848FD80"/>
<dbReference type="RefSeq" id="WP_169161652.1">
    <property type="nucleotide sequence ID" value="NZ_JABBFW010000012.1"/>
</dbReference>
<gene>
    <name evidence="9" type="ORF">HHL10_17370</name>
</gene>
<dbReference type="PANTHER" id="PTHR30269">
    <property type="entry name" value="TRANSMEMBRANE PROTEIN YFCA"/>
    <property type="match status" value="1"/>
</dbReference>
<keyword evidence="5 8" id="KW-0812">Transmembrane</keyword>
<feature type="transmembrane region" description="Helical" evidence="8">
    <location>
        <begin position="75"/>
        <end position="94"/>
    </location>
</feature>
<organism evidence="9 10">
    <name type="scientific">Azohydromonas caseinilytica</name>
    <dbReference type="NCBI Taxonomy" id="2728836"/>
    <lineage>
        <taxon>Bacteria</taxon>
        <taxon>Pseudomonadati</taxon>
        <taxon>Pseudomonadota</taxon>
        <taxon>Betaproteobacteria</taxon>
        <taxon>Burkholderiales</taxon>
        <taxon>Sphaerotilaceae</taxon>
        <taxon>Azohydromonas</taxon>
    </lineage>
</organism>
<evidence type="ECO:0000256" key="4">
    <source>
        <dbReference type="ARBA" id="ARBA00022475"/>
    </source>
</evidence>
<dbReference type="PANTHER" id="PTHR30269:SF32">
    <property type="entry name" value="MEMBRANE TRANSPORTER PROTEIN-RELATED"/>
    <property type="match status" value="1"/>
</dbReference>
<evidence type="ECO:0000256" key="8">
    <source>
        <dbReference type="RuleBase" id="RU363041"/>
    </source>
</evidence>
<comment type="caution">
    <text evidence="9">The sequence shown here is derived from an EMBL/GenBank/DDBJ whole genome shotgun (WGS) entry which is preliminary data.</text>
</comment>
<name>A0A848FD80_9BURK</name>
<keyword evidence="6 8" id="KW-1133">Transmembrane helix</keyword>
<evidence type="ECO:0000256" key="6">
    <source>
        <dbReference type="ARBA" id="ARBA00022989"/>
    </source>
</evidence>
<sequence>MTGLEMATAAAVFLAGGMVKGTLGIGLPLVAVPLLSLFMPATQAIALVAMPVLVSNAWQALDSGDVHGLRRFLPLIATQLVATLLTVPMTLALSPRTLNAVLGAVVLLAVVLLCLPLRLHVPPARERWWSAGVGALSGAMGGVSSLTGPLIISYLASLRLPREAFIGSISLIYLGSAIPLYASMAAHGRLGAADLTLSALALVPVACGLALGKRLRLHLSEVWFRRVLLAFLAAVAVALALK</sequence>
<evidence type="ECO:0000256" key="1">
    <source>
        <dbReference type="ARBA" id="ARBA00004651"/>
    </source>
</evidence>
<feature type="transmembrane region" description="Helical" evidence="8">
    <location>
        <begin position="100"/>
        <end position="119"/>
    </location>
</feature>
<feature type="transmembrane region" description="Helical" evidence="8">
    <location>
        <begin position="34"/>
        <end position="54"/>
    </location>
</feature>